<accession>V4BDB3</accession>
<evidence type="ECO:0000313" key="3">
    <source>
        <dbReference type="Proteomes" id="UP000030746"/>
    </source>
</evidence>
<proteinExistence type="predicted"/>
<dbReference type="HOGENOM" id="CLU_041201_1_0_1"/>
<feature type="non-terminal residue" evidence="2">
    <location>
        <position position="1"/>
    </location>
</feature>
<dbReference type="PANTHER" id="PTHR21113">
    <property type="entry name" value="AGAP001705-PA"/>
    <property type="match status" value="1"/>
</dbReference>
<dbReference type="EMBL" id="KB203083">
    <property type="protein sequence ID" value="ESO86389.1"/>
    <property type="molecule type" value="Genomic_DNA"/>
</dbReference>
<dbReference type="RefSeq" id="XP_009062929.1">
    <property type="nucleotide sequence ID" value="XM_009064681.1"/>
</dbReference>
<evidence type="ECO:0000259" key="1">
    <source>
        <dbReference type="Pfam" id="PF03067"/>
    </source>
</evidence>
<organism evidence="2 3">
    <name type="scientific">Lottia gigantea</name>
    <name type="common">Giant owl limpet</name>
    <dbReference type="NCBI Taxonomy" id="225164"/>
    <lineage>
        <taxon>Eukaryota</taxon>
        <taxon>Metazoa</taxon>
        <taxon>Spiralia</taxon>
        <taxon>Lophotrochozoa</taxon>
        <taxon>Mollusca</taxon>
        <taxon>Gastropoda</taxon>
        <taxon>Patellogastropoda</taxon>
        <taxon>Lottioidea</taxon>
        <taxon>Lottiidae</taxon>
        <taxon>Lottia</taxon>
    </lineage>
</organism>
<dbReference type="Proteomes" id="UP000030746">
    <property type="component" value="Unassembled WGS sequence"/>
</dbReference>
<name>V4BDB3_LOTGI</name>
<dbReference type="KEGG" id="lgi:LOTGIDRAFT_97145"/>
<sequence length="203" mass="22292">VMFVSLCIYEGIHGHGRLINPPSRASMWRYGFDTPPDYNDNQGFCGGFNVQHTRNGGKCGICGDAYAGAIKEHETPGRYATGQIVKNYQSGETIKVDVEITANHKGYFIFKLCANNNVKKDPTQDCFDQTRLTSPSGSDKFYIDYSTGIKQLYVVLPSNLVCTQCILQWTYITGNSWGVSPNGTGCVGCGPQENFRACSDIAV</sequence>
<feature type="domain" description="Chitin-binding type-4" evidence="1">
    <location>
        <begin position="15"/>
        <end position="201"/>
    </location>
</feature>
<reference evidence="2 3" key="1">
    <citation type="journal article" date="2013" name="Nature">
        <title>Insights into bilaterian evolution from three spiralian genomes.</title>
        <authorList>
            <person name="Simakov O."/>
            <person name="Marletaz F."/>
            <person name="Cho S.J."/>
            <person name="Edsinger-Gonzales E."/>
            <person name="Havlak P."/>
            <person name="Hellsten U."/>
            <person name="Kuo D.H."/>
            <person name="Larsson T."/>
            <person name="Lv J."/>
            <person name="Arendt D."/>
            <person name="Savage R."/>
            <person name="Osoegawa K."/>
            <person name="de Jong P."/>
            <person name="Grimwood J."/>
            <person name="Chapman J.A."/>
            <person name="Shapiro H."/>
            <person name="Aerts A."/>
            <person name="Otillar R.P."/>
            <person name="Terry A.Y."/>
            <person name="Boore J.L."/>
            <person name="Grigoriev I.V."/>
            <person name="Lindberg D.R."/>
            <person name="Seaver E.C."/>
            <person name="Weisblat D.A."/>
            <person name="Putnam N.H."/>
            <person name="Rokhsar D.S."/>
        </authorList>
    </citation>
    <scope>NUCLEOTIDE SEQUENCE [LARGE SCALE GENOMIC DNA]</scope>
</reference>
<dbReference type="InterPro" id="IPR004302">
    <property type="entry name" value="Cellulose/chitin-bd_N"/>
</dbReference>
<dbReference type="GeneID" id="20253142"/>
<gene>
    <name evidence="2" type="ORF">LOTGIDRAFT_97145</name>
</gene>
<feature type="non-terminal residue" evidence="2">
    <location>
        <position position="203"/>
    </location>
</feature>
<dbReference type="PANTHER" id="PTHR21113:SF4">
    <property type="entry name" value="CHITIN-BINDING TYPE-4 DOMAIN-CONTAINING PROTEIN"/>
    <property type="match status" value="1"/>
</dbReference>
<protein>
    <recommendedName>
        <fullName evidence="1">Chitin-binding type-4 domain-containing protein</fullName>
    </recommendedName>
</protein>
<dbReference type="CTD" id="20253142"/>
<evidence type="ECO:0000313" key="2">
    <source>
        <dbReference type="EMBL" id="ESO86389.1"/>
    </source>
</evidence>
<dbReference type="OMA" id="TAWRFGF"/>
<dbReference type="Pfam" id="PF03067">
    <property type="entry name" value="LPMO_10"/>
    <property type="match status" value="1"/>
</dbReference>
<dbReference type="OrthoDB" id="64893at2759"/>
<dbReference type="AlphaFoldDB" id="V4BDB3"/>
<keyword evidence="3" id="KW-1185">Reference proteome</keyword>